<dbReference type="Gene3D" id="3.30.450.20">
    <property type="entry name" value="PAS domain"/>
    <property type="match status" value="1"/>
</dbReference>
<dbReference type="InterPro" id="IPR009057">
    <property type="entry name" value="Homeodomain-like_sf"/>
</dbReference>
<dbReference type="PRINTS" id="PR00032">
    <property type="entry name" value="HTHARAC"/>
</dbReference>
<dbReference type="EMBL" id="JACBAZ010000001">
    <property type="protein sequence ID" value="NWK54763.1"/>
    <property type="molecule type" value="Genomic_DNA"/>
</dbReference>
<dbReference type="PROSITE" id="PS01124">
    <property type="entry name" value="HTH_ARAC_FAMILY_2"/>
    <property type="match status" value="1"/>
</dbReference>
<dbReference type="GO" id="GO:0043565">
    <property type="term" value="F:sequence-specific DNA binding"/>
    <property type="evidence" value="ECO:0007669"/>
    <property type="project" value="InterPro"/>
</dbReference>
<dbReference type="Gene3D" id="1.10.10.60">
    <property type="entry name" value="Homeodomain-like"/>
    <property type="match status" value="1"/>
</dbReference>
<comment type="caution">
    <text evidence="5">The sequence shown here is derived from an EMBL/GenBank/DDBJ whole genome shotgun (WGS) entry which is preliminary data.</text>
</comment>
<dbReference type="InterPro" id="IPR020449">
    <property type="entry name" value="Tscrpt_reg_AraC-type_HTH"/>
</dbReference>
<dbReference type="InterPro" id="IPR035965">
    <property type="entry name" value="PAS-like_dom_sf"/>
</dbReference>
<dbReference type="AlphaFoldDB" id="A0A851GAX5"/>
<evidence type="ECO:0000256" key="1">
    <source>
        <dbReference type="ARBA" id="ARBA00023015"/>
    </source>
</evidence>
<evidence type="ECO:0000313" key="6">
    <source>
        <dbReference type="Proteomes" id="UP000557872"/>
    </source>
</evidence>
<dbReference type="PANTHER" id="PTHR46796">
    <property type="entry name" value="HTH-TYPE TRANSCRIPTIONAL ACTIVATOR RHAS-RELATED"/>
    <property type="match status" value="1"/>
</dbReference>
<gene>
    <name evidence="5" type="ORF">HW115_04025</name>
</gene>
<dbReference type="InterPro" id="IPR018060">
    <property type="entry name" value="HTH_AraC"/>
</dbReference>
<dbReference type="SUPFAM" id="SSF55785">
    <property type="entry name" value="PYP-like sensor domain (PAS domain)"/>
    <property type="match status" value="1"/>
</dbReference>
<evidence type="ECO:0000256" key="2">
    <source>
        <dbReference type="ARBA" id="ARBA00023125"/>
    </source>
</evidence>
<evidence type="ECO:0000256" key="3">
    <source>
        <dbReference type="ARBA" id="ARBA00023163"/>
    </source>
</evidence>
<name>A0A851GAX5_9BACT</name>
<dbReference type="Proteomes" id="UP000557872">
    <property type="component" value="Unassembled WGS sequence"/>
</dbReference>
<keyword evidence="6" id="KW-1185">Reference proteome</keyword>
<dbReference type="PANTHER" id="PTHR46796:SF13">
    <property type="entry name" value="HTH-TYPE TRANSCRIPTIONAL ACTIVATOR RHAS"/>
    <property type="match status" value="1"/>
</dbReference>
<sequence length="231" mass="25834">MVAERLFAEVPDIVFCIKNRDGLYISANAAFAERLGLKSINSILGKSVSDIFPPPLAKTYLAQDHYVFKKGKEINDRLELVYNRDGTLGWYLARKVPLHGKSGDIIGLASISRDLLTPGDADLRFTGLAKVIETIHRNYSEDLKPAELAKLAKLSQTQLERRMRKVFKLTTSQFIRKTRIEAAARMLVNTDKAIIDIALDCGYGDQSAFTRQYKATVGMAPGVYRSVYKNS</sequence>
<dbReference type="Pfam" id="PF08448">
    <property type="entry name" value="PAS_4"/>
    <property type="match status" value="1"/>
</dbReference>
<dbReference type="GO" id="GO:0003700">
    <property type="term" value="F:DNA-binding transcription factor activity"/>
    <property type="evidence" value="ECO:0007669"/>
    <property type="project" value="InterPro"/>
</dbReference>
<keyword evidence="1" id="KW-0805">Transcription regulation</keyword>
<evidence type="ECO:0000259" key="4">
    <source>
        <dbReference type="PROSITE" id="PS01124"/>
    </source>
</evidence>
<feature type="domain" description="HTH araC/xylS-type" evidence="4">
    <location>
        <begin position="129"/>
        <end position="227"/>
    </location>
</feature>
<dbReference type="NCBIfam" id="TIGR00229">
    <property type="entry name" value="sensory_box"/>
    <property type="match status" value="1"/>
</dbReference>
<dbReference type="InterPro" id="IPR018062">
    <property type="entry name" value="HTH_AraC-typ_CS"/>
</dbReference>
<evidence type="ECO:0000313" key="5">
    <source>
        <dbReference type="EMBL" id="NWK54763.1"/>
    </source>
</evidence>
<reference evidence="5 6" key="1">
    <citation type="submission" date="2020-07" db="EMBL/GenBank/DDBJ databases">
        <title>Roseicoccus Jingziensis gen. nov., sp. nov., isolated from coastal seawater.</title>
        <authorList>
            <person name="Feng X."/>
        </authorList>
    </citation>
    <scope>NUCLEOTIDE SEQUENCE [LARGE SCALE GENOMIC DNA]</scope>
    <source>
        <strain evidence="5 6">N1E253</strain>
    </source>
</reference>
<keyword evidence="2" id="KW-0238">DNA-binding</keyword>
<organism evidence="5 6">
    <name type="scientific">Oceaniferula marina</name>
    <dbReference type="NCBI Taxonomy" id="2748318"/>
    <lineage>
        <taxon>Bacteria</taxon>
        <taxon>Pseudomonadati</taxon>
        <taxon>Verrucomicrobiota</taxon>
        <taxon>Verrucomicrobiia</taxon>
        <taxon>Verrucomicrobiales</taxon>
        <taxon>Verrucomicrobiaceae</taxon>
        <taxon>Oceaniferula</taxon>
    </lineage>
</organism>
<dbReference type="SMART" id="SM00342">
    <property type="entry name" value="HTH_ARAC"/>
    <property type="match status" value="1"/>
</dbReference>
<proteinExistence type="predicted"/>
<keyword evidence="3" id="KW-0804">Transcription</keyword>
<protein>
    <submittedName>
        <fullName evidence="5">AraC family transcriptional regulator</fullName>
    </submittedName>
</protein>
<dbReference type="InterPro" id="IPR013656">
    <property type="entry name" value="PAS_4"/>
</dbReference>
<dbReference type="SUPFAM" id="SSF46689">
    <property type="entry name" value="Homeodomain-like"/>
    <property type="match status" value="2"/>
</dbReference>
<accession>A0A851GAX5</accession>
<dbReference type="Pfam" id="PF12833">
    <property type="entry name" value="HTH_18"/>
    <property type="match status" value="1"/>
</dbReference>
<dbReference type="InterPro" id="IPR050204">
    <property type="entry name" value="AraC_XylS_family_regulators"/>
</dbReference>
<dbReference type="PROSITE" id="PS00041">
    <property type="entry name" value="HTH_ARAC_FAMILY_1"/>
    <property type="match status" value="1"/>
</dbReference>
<dbReference type="InterPro" id="IPR000014">
    <property type="entry name" value="PAS"/>
</dbReference>